<organism evidence="1">
    <name type="scientific">Kwoniella bestiolae CBS 10118</name>
    <dbReference type="NCBI Taxonomy" id="1296100"/>
    <lineage>
        <taxon>Eukaryota</taxon>
        <taxon>Fungi</taxon>
        <taxon>Dikarya</taxon>
        <taxon>Basidiomycota</taxon>
        <taxon>Agaricomycotina</taxon>
        <taxon>Tremellomycetes</taxon>
        <taxon>Tremellales</taxon>
        <taxon>Cryptococcaceae</taxon>
        <taxon>Kwoniella</taxon>
    </lineage>
</organism>
<reference evidence="1" key="2">
    <citation type="submission" date="2014-01" db="EMBL/GenBank/DDBJ databases">
        <title>Evolution of pathogenesis and genome organization in the Tremellales.</title>
        <authorList>
            <person name="Cuomo C."/>
            <person name="Litvintseva A."/>
            <person name="Heitman J."/>
            <person name="Chen Y."/>
            <person name="Sun S."/>
            <person name="Springer D."/>
            <person name="Dromer F."/>
            <person name="Young S."/>
            <person name="Zeng Q."/>
            <person name="Chapman S."/>
            <person name="Gujja S."/>
            <person name="Saif S."/>
            <person name="Birren B."/>
        </authorList>
    </citation>
    <scope>NUCLEOTIDE SEQUENCE</scope>
    <source>
        <strain evidence="1">CBS 10118</strain>
    </source>
</reference>
<dbReference type="VEuPathDB" id="FungiDB:I302_07013"/>
<reference evidence="1" key="1">
    <citation type="submission" date="2013-07" db="EMBL/GenBank/DDBJ databases">
        <title>The Genome Sequence of Cryptococcus bestiolae CBS10118.</title>
        <authorList>
            <consortium name="The Broad Institute Genome Sequencing Platform"/>
            <person name="Cuomo C."/>
            <person name="Litvintseva A."/>
            <person name="Chen Y."/>
            <person name="Heitman J."/>
            <person name="Sun S."/>
            <person name="Springer D."/>
            <person name="Dromer F."/>
            <person name="Young S.K."/>
            <person name="Zeng Q."/>
            <person name="Gargeya S."/>
            <person name="Fitzgerald M."/>
            <person name="Abouelleil A."/>
            <person name="Alvarado L."/>
            <person name="Berlin A.M."/>
            <person name="Chapman S.B."/>
            <person name="Dewar J."/>
            <person name="Goldberg J."/>
            <person name="Griggs A."/>
            <person name="Gujja S."/>
            <person name="Hansen M."/>
            <person name="Howarth C."/>
            <person name="Imamovic A."/>
            <person name="Larimer J."/>
            <person name="McCowan C."/>
            <person name="Murphy C."/>
            <person name="Pearson M."/>
            <person name="Priest M."/>
            <person name="Roberts A."/>
            <person name="Saif S."/>
            <person name="Shea T."/>
            <person name="Sykes S."/>
            <person name="Wortman J."/>
            <person name="Nusbaum C."/>
            <person name="Birren B."/>
        </authorList>
    </citation>
    <scope>NUCLEOTIDE SEQUENCE [LARGE SCALE GENOMIC DNA]</scope>
    <source>
        <strain evidence="1">CBS 10118</strain>
    </source>
</reference>
<accession>A0A1B9FZ26</accession>
<name>A0A1B9FZ26_9TREE</name>
<gene>
    <name evidence="1" type="ORF">I302_07013</name>
</gene>
<dbReference type="AlphaFoldDB" id="A0A1B9FZ26"/>
<dbReference type="EMBL" id="KI894023">
    <property type="protein sequence ID" value="OCF24027.1"/>
    <property type="molecule type" value="Genomic_DNA"/>
</dbReference>
<sequence>MIDQTRSYREIRRGLVDSWTVSYNSAQRGCVARNESQDGQSKSELGSGVVHSEEWKKWEEMIKTSGDISGTEVMEAPGLAVGVERVFREDAERRLKEGRF</sequence>
<proteinExistence type="predicted"/>
<protein>
    <submittedName>
        <fullName evidence="1">Uncharacterized protein</fullName>
    </submittedName>
</protein>
<evidence type="ECO:0000313" key="1">
    <source>
        <dbReference type="EMBL" id="OCF24027.1"/>
    </source>
</evidence>